<name>A0A0G4MDY1_VERLO</name>
<accession>A0A0G4MDY1</accession>
<feature type="region of interest" description="Disordered" evidence="1">
    <location>
        <begin position="1"/>
        <end position="20"/>
    </location>
</feature>
<evidence type="ECO:0000313" key="2">
    <source>
        <dbReference type="EMBL" id="CRK32190.1"/>
    </source>
</evidence>
<organism evidence="2 3">
    <name type="scientific">Verticillium longisporum</name>
    <name type="common">Verticillium dahliae var. longisporum</name>
    <dbReference type="NCBI Taxonomy" id="100787"/>
    <lineage>
        <taxon>Eukaryota</taxon>
        <taxon>Fungi</taxon>
        <taxon>Dikarya</taxon>
        <taxon>Ascomycota</taxon>
        <taxon>Pezizomycotina</taxon>
        <taxon>Sordariomycetes</taxon>
        <taxon>Hypocreomycetidae</taxon>
        <taxon>Glomerellales</taxon>
        <taxon>Plectosphaerellaceae</taxon>
        <taxon>Verticillium</taxon>
    </lineage>
</organism>
<evidence type="ECO:0000313" key="3">
    <source>
        <dbReference type="Proteomes" id="UP000044602"/>
    </source>
</evidence>
<sequence length="20" mass="2035">GVQPPHEEAAQPGTGYARAV</sequence>
<dbReference type="EMBL" id="CVQH01022037">
    <property type="protein sequence ID" value="CRK32190.1"/>
    <property type="molecule type" value="Genomic_DNA"/>
</dbReference>
<proteinExistence type="predicted"/>
<protein>
    <submittedName>
        <fullName evidence="2">Uncharacterized protein</fullName>
    </submittedName>
</protein>
<dbReference type="AlphaFoldDB" id="A0A0G4MDY1"/>
<dbReference type="Proteomes" id="UP000044602">
    <property type="component" value="Unassembled WGS sequence"/>
</dbReference>
<keyword evidence="3" id="KW-1185">Reference proteome</keyword>
<reference evidence="2 3" key="1">
    <citation type="submission" date="2015-05" db="EMBL/GenBank/DDBJ databases">
        <authorList>
            <person name="Wang D.B."/>
            <person name="Wang M."/>
        </authorList>
    </citation>
    <scope>NUCLEOTIDE SEQUENCE [LARGE SCALE GENOMIC DNA]</scope>
    <source>
        <strain evidence="2">VL1</strain>
    </source>
</reference>
<feature type="non-terminal residue" evidence="2">
    <location>
        <position position="1"/>
    </location>
</feature>
<gene>
    <name evidence="2" type="ORF">BN1708_018941</name>
</gene>
<evidence type="ECO:0000256" key="1">
    <source>
        <dbReference type="SAM" id="MobiDB-lite"/>
    </source>
</evidence>